<feature type="region of interest" description="Disordered" evidence="1">
    <location>
        <begin position="214"/>
        <end position="303"/>
    </location>
</feature>
<proteinExistence type="predicted"/>
<organism evidence="2 3">
    <name type="scientific">Plasmodium chabaudi chabaudi</name>
    <dbReference type="NCBI Taxonomy" id="31271"/>
    <lineage>
        <taxon>Eukaryota</taxon>
        <taxon>Sar</taxon>
        <taxon>Alveolata</taxon>
        <taxon>Apicomplexa</taxon>
        <taxon>Aconoidasida</taxon>
        <taxon>Haemosporida</taxon>
        <taxon>Plasmodiidae</taxon>
        <taxon>Plasmodium</taxon>
        <taxon>Plasmodium (Vinckeia)</taxon>
    </lineage>
</organism>
<dbReference type="EMBL" id="FMIM01000037">
    <property type="protein sequence ID" value="SCL82650.1"/>
    <property type="molecule type" value="Genomic_DNA"/>
</dbReference>
<evidence type="ECO:0000313" key="3">
    <source>
        <dbReference type="Proteomes" id="UP000195489"/>
    </source>
</evidence>
<sequence>MSQYYHLFQQISYVIVKYPKNNPNVQGIKNDSTIFYNKHTSLYNDVNECDSYHIPSIKQQKQIVTVGFNCEKCKKGQLSNQENISESSDSGQHNSSSEIKEQGDNIIDKPEQSQDDQQQTSGSKHETSSDALENGNNDLGGQDIAPKNSMTQKTYKSITGIDSLRHQEDLWNIKRLLKFLIDAQNTFEKYRAPFYKAFTNIEQLKKAHKTKAFENIPASKENEPEPGPSLSEPENIQTPIPVGQSNATPQASLPTQNIGSPNSKQVNPSDSPSEKQLQPLVDPSSKTPSLNIEKGSTGTNVEDKTPQLVNSIDIFKGYNRPEIVVTVLFISIIL</sequence>
<feature type="compositionally biased region" description="Polar residues" evidence="1">
    <location>
        <begin position="81"/>
        <end position="97"/>
    </location>
</feature>
<feature type="compositionally biased region" description="Polar residues" evidence="1">
    <location>
        <begin position="243"/>
        <end position="276"/>
    </location>
</feature>
<accession>A0A1D3L6T8</accession>
<feature type="region of interest" description="Disordered" evidence="1">
    <location>
        <begin position="81"/>
        <end position="100"/>
    </location>
</feature>
<dbReference type="AlphaFoldDB" id="A0A1D3L6T8"/>
<evidence type="ECO:0000313" key="2">
    <source>
        <dbReference type="EMBL" id="SCL82650.1"/>
    </source>
</evidence>
<feature type="compositionally biased region" description="Polar residues" evidence="1">
    <location>
        <begin position="129"/>
        <end position="139"/>
    </location>
</feature>
<evidence type="ECO:0008006" key="4">
    <source>
        <dbReference type="Google" id="ProtNLM"/>
    </source>
</evidence>
<dbReference type="Proteomes" id="UP000195489">
    <property type="component" value="Unassembled WGS sequence"/>
</dbReference>
<evidence type="ECO:0000256" key="1">
    <source>
        <dbReference type="SAM" id="MobiDB-lite"/>
    </source>
</evidence>
<protein>
    <recommendedName>
        <fullName evidence="4">CIR protein</fullName>
    </recommendedName>
</protein>
<feature type="region of interest" description="Disordered" evidence="1">
    <location>
        <begin position="108"/>
        <end position="151"/>
    </location>
</feature>
<gene>
    <name evidence="2" type="ORF">PCHCB_000494800</name>
</gene>
<name>A0A1D3L6T8_PLACU</name>
<reference evidence="2 3" key="1">
    <citation type="submission" date="2016-08" db="EMBL/GenBank/DDBJ databases">
        <authorList>
            <consortium name="Pathogen Informatics"/>
        </authorList>
    </citation>
    <scope>NUCLEOTIDE SEQUENCE [LARGE SCALE GENOMIC DNA]</scope>
    <source>
        <strain evidence="2 3">CB</strain>
    </source>
</reference>
<feature type="compositionally biased region" description="Polar residues" evidence="1">
    <location>
        <begin position="284"/>
        <end position="300"/>
    </location>
</feature>